<dbReference type="AlphaFoldDB" id="A0A1F6FIL9"/>
<dbReference type="Gene3D" id="3.30.420.40">
    <property type="match status" value="3"/>
</dbReference>
<proteinExistence type="inferred from homology"/>
<dbReference type="InterPro" id="IPR003494">
    <property type="entry name" value="SHS2_FtsA"/>
</dbReference>
<dbReference type="PIRSF" id="PIRSF003101">
    <property type="entry name" value="FtsA"/>
    <property type="match status" value="1"/>
</dbReference>
<evidence type="ECO:0000259" key="6">
    <source>
        <dbReference type="SMART" id="SM00842"/>
    </source>
</evidence>
<dbReference type="InterPro" id="IPR020823">
    <property type="entry name" value="Cell_div_FtsA"/>
</dbReference>
<dbReference type="GO" id="GO:0043093">
    <property type="term" value="P:FtsZ-dependent cytokinesis"/>
    <property type="evidence" value="ECO:0007669"/>
    <property type="project" value="UniProtKB-UniRule"/>
</dbReference>
<comment type="subcellular location">
    <subcellularLocation>
        <location evidence="5">Cell membrane</location>
        <topology evidence="5">Peripheral membrane protein</topology>
        <orientation evidence="5">Cytoplasmic side</orientation>
    </subcellularLocation>
    <text evidence="5">Localizes to the Z ring in an FtsZ-dependent manner. Targeted to the membrane through a conserved C-terminal amphipathic helix.</text>
</comment>
<name>A0A1F6FIL9_9BACT</name>
<accession>A0A1F6FIL9</accession>
<comment type="caution">
    <text evidence="7">The sequence shown here is derived from an EMBL/GenBank/DDBJ whole genome shotgun (WGS) entry which is preliminary data.</text>
</comment>
<evidence type="ECO:0000256" key="1">
    <source>
        <dbReference type="ARBA" id="ARBA00022475"/>
    </source>
</evidence>
<feature type="domain" description="SHS2" evidence="6">
    <location>
        <begin position="6"/>
        <end position="199"/>
    </location>
</feature>
<dbReference type="Pfam" id="PF14450">
    <property type="entry name" value="FtsA"/>
    <property type="match status" value="1"/>
</dbReference>
<dbReference type="Pfam" id="PF02491">
    <property type="entry name" value="SHS2_FTSA"/>
    <property type="match status" value="1"/>
</dbReference>
<dbReference type="GO" id="GO:0009898">
    <property type="term" value="C:cytoplasmic side of plasma membrane"/>
    <property type="evidence" value="ECO:0007669"/>
    <property type="project" value="UniProtKB-UniRule"/>
</dbReference>
<comment type="subunit">
    <text evidence="5">Self-interacts. Interacts with FtsZ.</text>
</comment>
<evidence type="ECO:0000256" key="3">
    <source>
        <dbReference type="ARBA" id="ARBA00023136"/>
    </source>
</evidence>
<evidence type="ECO:0000256" key="4">
    <source>
        <dbReference type="ARBA" id="ARBA00023306"/>
    </source>
</evidence>
<dbReference type="PANTHER" id="PTHR32432">
    <property type="entry name" value="CELL DIVISION PROTEIN FTSA-RELATED"/>
    <property type="match status" value="1"/>
</dbReference>
<evidence type="ECO:0000256" key="2">
    <source>
        <dbReference type="ARBA" id="ARBA00022618"/>
    </source>
</evidence>
<protein>
    <recommendedName>
        <fullName evidence="5">Cell division protein FtsA</fullName>
    </recommendedName>
</protein>
<dbReference type="HAMAP" id="MF_02033">
    <property type="entry name" value="FtsA"/>
    <property type="match status" value="1"/>
</dbReference>
<dbReference type="Proteomes" id="UP000177395">
    <property type="component" value="Unassembled WGS sequence"/>
</dbReference>
<dbReference type="InterPro" id="IPR050696">
    <property type="entry name" value="FtsA/MreB"/>
</dbReference>
<organism evidence="7 8">
    <name type="scientific">Candidatus Kaiserbacteria bacterium RIFOXYB1_FULL_46_14</name>
    <dbReference type="NCBI Taxonomy" id="1798531"/>
    <lineage>
        <taxon>Bacteria</taxon>
        <taxon>Candidatus Kaiseribacteriota</taxon>
    </lineage>
</organism>
<keyword evidence="4 5" id="KW-0131">Cell cycle</keyword>
<keyword evidence="2 5" id="KW-0132">Cell division</keyword>
<keyword evidence="3 5" id="KW-0472">Membrane</keyword>
<comment type="similarity">
    <text evidence="5">Belongs to the FtsA/MreB family.</text>
</comment>
<evidence type="ECO:0000313" key="7">
    <source>
        <dbReference type="EMBL" id="OGG85699.1"/>
    </source>
</evidence>
<dbReference type="EMBL" id="MFMS01000005">
    <property type="protein sequence ID" value="OGG85699.1"/>
    <property type="molecule type" value="Genomic_DNA"/>
</dbReference>
<dbReference type="InterPro" id="IPR043129">
    <property type="entry name" value="ATPase_NBD"/>
</dbReference>
<dbReference type="SMART" id="SM00842">
    <property type="entry name" value="FtsA"/>
    <property type="match status" value="1"/>
</dbReference>
<gene>
    <name evidence="5" type="primary">ftsA</name>
    <name evidence="7" type="ORF">A2392_02755</name>
</gene>
<evidence type="ECO:0000256" key="5">
    <source>
        <dbReference type="HAMAP-Rule" id="MF_02033"/>
    </source>
</evidence>
<dbReference type="Gene3D" id="3.30.1490.110">
    <property type="match status" value="1"/>
</dbReference>
<dbReference type="CDD" id="cd24048">
    <property type="entry name" value="ASKHA_NBD_FtsA"/>
    <property type="match status" value="1"/>
</dbReference>
<dbReference type="GO" id="GO:0032153">
    <property type="term" value="C:cell division site"/>
    <property type="evidence" value="ECO:0007669"/>
    <property type="project" value="UniProtKB-UniRule"/>
</dbReference>
<dbReference type="NCBIfam" id="TIGR01174">
    <property type="entry name" value="ftsA"/>
    <property type="match status" value="1"/>
</dbReference>
<sequence length="386" mass="41437">MKERIIVGVDVGTYQVKVVVAKMQSDKAGAPLPIIGTGVAESRGLRNGYVVNAEDVARSVRSAIREAEKATGLPIKRCYLSTSSIGVDEIFSHGEIITSRADSEVTEGDVDKVMSDSAERIQEHIPNRKVLHEIPINFSLDGEPVLGRPVGFRGTKLEVDAMFVTVIEQHIGDLVNAVESTGLIVEDVTTSPLASSFVLLSKAQKRAGCVLANIGAETLSIAVFENSFPVSVKIFPVGGSDITNDIALGLKIPLEEAEKVKRGIGGSYSKRKLDELVNSRLSDMFELIDNHLKRIKRDGLLPAGIILAGGTANLTGIEEVAKHILRLPARVAALDPGQNGKVRDTSWAVAYGLCVWGASEKEEDSGIGIAKQAKNSILHWLSQFLP</sequence>
<dbReference type="SUPFAM" id="SSF53067">
    <property type="entry name" value="Actin-like ATPase domain"/>
    <property type="match status" value="2"/>
</dbReference>
<comment type="function">
    <text evidence="5">Cell division protein that is involved in the assembly of the Z ring. May serve as a membrane anchor for the Z ring.</text>
</comment>
<dbReference type="STRING" id="1798531.A2392_02755"/>
<evidence type="ECO:0000313" key="8">
    <source>
        <dbReference type="Proteomes" id="UP000177395"/>
    </source>
</evidence>
<dbReference type="PANTHER" id="PTHR32432:SF4">
    <property type="entry name" value="CELL DIVISION PROTEIN FTSA"/>
    <property type="match status" value="1"/>
</dbReference>
<keyword evidence="1 5" id="KW-1003">Cell membrane</keyword>
<reference evidence="7 8" key="1">
    <citation type="journal article" date="2016" name="Nat. Commun.">
        <title>Thousands of microbial genomes shed light on interconnected biogeochemical processes in an aquifer system.</title>
        <authorList>
            <person name="Anantharaman K."/>
            <person name="Brown C.T."/>
            <person name="Hug L.A."/>
            <person name="Sharon I."/>
            <person name="Castelle C.J."/>
            <person name="Probst A.J."/>
            <person name="Thomas B.C."/>
            <person name="Singh A."/>
            <person name="Wilkins M.J."/>
            <person name="Karaoz U."/>
            <person name="Brodie E.L."/>
            <person name="Williams K.H."/>
            <person name="Hubbard S.S."/>
            <person name="Banfield J.F."/>
        </authorList>
    </citation>
    <scope>NUCLEOTIDE SEQUENCE [LARGE SCALE GENOMIC DNA]</scope>
</reference>